<dbReference type="InterPro" id="IPR003000">
    <property type="entry name" value="Sirtuin"/>
</dbReference>
<dbReference type="SUPFAM" id="SSF52467">
    <property type="entry name" value="DHS-like NAD/FAD-binding domain"/>
    <property type="match status" value="1"/>
</dbReference>
<protein>
    <submittedName>
        <fullName evidence="1">SIR4-like protein</fullName>
    </submittedName>
</protein>
<dbReference type="Proteomes" id="UP001164746">
    <property type="component" value="Chromosome 4"/>
</dbReference>
<sequence>MKLLVDTHYLTYRQYAILKKTMEFGALLQNCFQSGRKVSRNISCSRTLLREAEKHGQTDLALFPNPGSSNIFVPRSEAPRQEDLDRLQEFVNCSKRLLVLTGAGLSTESGIPDYRSEGVGLYARSSNRPVQYQDFVKYPEIRQRYWARNYVGWPKFGYFLPNSCHEALAQWERVGRLHWLVTQNVDALHHKAGSRQVTELHGSGHRVMCLQCDQRMSRVEMQALIVHHNPDWKAEAGDMAPDADVQLTTQQIQGFKVPPCPKCGGDLKPEITFFGDNVAKETVYSGYRFAAAASDQGKPIAIVNIGPTRADKLAHLKVDSKCGQVLPYVEVS</sequence>
<name>A0ABY7EA53_MYAAR</name>
<organism evidence="1 2">
    <name type="scientific">Mya arenaria</name>
    <name type="common">Soft-shell clam</name>
    <dbReference type="NCBI Taxonomy" id="6604"/>
    <lineage>
        <taxon>Eukaryota</taxon>
        <taxon>Metazoa</taxon>
        <taxon>Spiralia</taxon>
        <taxon>Lophotrochozoa</taxon>
        <taxon>Mollusca</taxon>
        <taxon>Bivalvia</taxon>
        <taxon>Autobranchia</taxon>
        <taxon>Heteroconchia</taxon>
        <taxon>Euheterodonta</taxon>
        <taxon>Imparidentia</taxon>
        <taxon>Neoheterodontei</taxon>
        <taxon>Myida</taxon>
        <taxon>Myoidea</taxon>
        <taxon>Myidae</taxon>
        <taxon>Mya</taxon>
    </lineage>
</organism>
<keyword evidence="2" id="KW-1185">Reference proteome</keyword>
<dbReference type="PANTHER" id="PTHR11085:SF10">
    <property type="entry name" value="NAD-DEPENDENT PROTEIN DEACYLASE SIRTUIN-5, MITOCHONDRIAL-RELATED"/>
    <property type="match status" value="1"/>
</dbReference>
<dbReference type="CDD" id="cd01409">
    <property type="entry name" value="SIRT4"/>
    <property type="match status" value="1"/>
</dbReference>
<dbReference type="PANTHER" id="PTHR11085">
    <property type="entry name" value="NAD-DEPENDENT PROTEIN DEACYLASE SIRTUIN-5, MITOCHONDRIAL-RELATED"/>
    <property type="match status" value="1"/>
</dbReference>
<dbReference type="Pfam" id="PF02146">
    <property type="entry name" value="SIR2"/>
    <property type="match status" value="1"/>
</dbReference>
<evidence type="ECO:0000313" key="2">
    <source>
        <dbReference type="Proteomes" id="UP001164746"/>
    </source>
</evidence>
<proteinExistence type="predicted"/>
<dbReference type="Gene3D" id="3.40.50.1220">
    <property type="entry name" value="TPP-binding domain"/>
    <property type="match status" value="1"/>
</dbReference>
<accession>A0ABY7EA53</accession>
<gene>
    <name evidence="1" type="ORF">MAR_010589</name>
</gene>
<evidence type="ECO:0000313" key="1">
    <source>
        <dbReference type="EMBL" id="WAR04031.1"/>
    </source>
</evidence>
<dbReference type="InterPro" id="IPR050134">
    <property type="entry name" value="NAD-dep_sirtuin_deacylases"/>
</dbReference>
<dbReference type="EMBL" id="CP111015">
    <property type="protein sequence ID" value="WAR04031.1"/>
    <property type="molecule type" value="Genomic_DNA"/>
</dbReference>
<reference evidence="1" key="1">
    <citation type="submission" date="2022-11" db="EMBL/GenBank/DDBJ databases">
        <title>Centuries of genome instability and evolution in soft-shell clam transmissible cancer (bioRxiv).</title>
        <authorList>
            <person name="Hart S.F.M."/>
            <person name="Yonemitsu M.A."/>
            <person name="Giersch R.M."/>
            <person name="Beal B.F."/>
            <person name="Arriagada G."/>
            <person name="Davis B.W."/>
            <person name="Ostrander E.A."/>
            <person name="Goff S.P."/>
            <person name="Metzger M.J."/>
        </authorList>
    </citation>
    <scope>NUCLEOTIDE SEQUENCE</scope>
    <source>
        <strain evidence="1">MELC-2E11</strain>
        <tissue evidence="1">Siphon/mantle</tissue>
    </source>
</reference>
<dbReference type="InterPro" id="IPR029035">
    <property type="entry name" value="DHS-like_NAD/FAD-binding_dom"/>
</dbReference>